<dbReference type="InterPro" id="IPR057666">
    <property type="entry name" value="DrpA_SLOG"/>
</dbReference>
<evidence type="ECO:0000313" key="3">
    <source>
        <dbReference type="EMBL" id="SYV93452.1"/>
    </source>
</evidence>
<name>A0A3B0P917_MYCSY</name>
<evidence type="ECO:0000256" key="1">
    <source>
        <dbReference type="ARBA" id="ARBA00006525"/>
    </source>
</evidence>
<dbReference type="AlphaFoldDB" id="A0A3B0P917"/>
<dbReference type="Proteomes" id="UP000259328">
    <property type="component" value="Chromosome"/>
</dbReference>
<dbReference type="GeneID" id="93530332"/>
<comment type="similarity">
    <text evidence="1">Belongs to the DprA/Smf family.</text>
</comment>
<evidence type="ECO:0000313" key="4">
    <source>
        <dbReference type="Proteomes" id="UP000259328"/>
    </source>
</evidence>
<dbReference type="GO" id="GO:0009294">
    <property type="term" value="P:DNA-mediated transformation"/>
    <property type="evidence" value="ECO:0007669"/>
    <property type="project" value="InterPro"/>
</dbReference>
<dbReference type="EMBL" id="LS991953">
    <property type="protein sequence ID" value="SYV93452.1"/>
    <property type="molecule type" value="Genomic_DNA"/>
</dbReference>
<protein>
    <submittedName>
        <fullName evidence="3">DNA processing protein</fullName>
    </submittedName>
</protein>
<reference evidence="4" key="1">
    <citation type="submission" date="2018-06" db="EMBL/GenBank/DDBJ databases">
        <authorList>
            <consortium name="Pathogen Informatics"/>
        </authorList>
    </citation>
    <scope>NUCLEOTIDE SEQUENCE [LARGE SCALE GENOMIC DNA]</scope>
    <source>
        <strain evidence="4">NCTC10124</strain>
    </source>
</reference>
<sequence length="246" mass="28158">MNNILLYLSNKHKGDNYLIYKGLKDKEKLRKSEIDEITNIYLKNDIKFISIFDLNYPSSLFMVHYPPFVLYYKGNINLLNDLTKKRLYLVDEMNSEYSKEILSKNIKTLTENSILVTNSYASEKHLIDEFKNANASIIYIAKEGLNSSKFDDINLENNLIISQYPIDDHPRKINFRQSNVLSAAIANSLVIFSSYKDSKVNNLVSEFLNLGKDINCFPGSLDEKDGNNHLIQSGANLITQIQAVAK</sequence>
<dbReference type="RefSeq" id="WP_020002764.1">
    <property type="nucleotide sequence ID" value="NZ_CP034544.1"/>
</dbReference>
<dbReference type="InterPro" id="IPR003488">
    <property type="entry name" value="DprA"/>
</dbReference>
<dbReference type="Gene3D" id="3.40.50.450">
    <property type="match status" value="1"/>
</dbReference>
<proteinExistence type="inferred from homology"/>
<accession>A0A3B0P917</accession>
<organism evidence="3 4">
    <name type="scientific">Mycoplasmopsis synoviae</name>
    <name type="common">Mycoplasma synoviae</name>
    <dbReference type="NCBI Taxonomy" id="2109"/>
    <lineage>
        <taxon>Bacteria</taxon>
        <taxon>Bacillati</taxon>
        <taxon>Mycoplasmatota</taxon>
        <taxon>Mycoplasmoidales</taxon>
        <taxon>Metamycoplasmataceae</taxon>
        <taxon>Mycoplasmopsis</taxon>
    </lineage>
</organism>
<gene>
    <name evidence="3" type="primary">smf</name>
    <name evidence="3" type="ORF">NCTC10124_01193</name>
</gene>
<evidence type="ECO:0000259" key="2">
    <source>
        <dbReference type="Pfam" id="PF02481"/>
    </source>
</evidence>
<dbReference type="PANTHER" id="PTHR43022">
    <property type="entry name" value="PROTEIN SMF"/>
    <property type="match status" value="1"/>
</dbReference>
<feature type="domain" description="Smf/DprA SLOG" evidence="2">
    <location>
        <begin position="47"/>
        <end position="244"/>
    </location>
</feature>
<dbReference type="PANTHER" id="PTHR43022:SF1">
    <property type="entry name" value="PROTEIN SMF"/>
    <property type="match status" value="1"/>
</dbReference>
<dbReference type="Pfam" id="PF02481">
    <property type="entry name" value="DNA_processg_A"/>
    <property type="match status" value="1"/>
</dbReference>